<evidence type="ECO:0000256" key="1">
    <source>
        <dbReference type="ARBA" id="ARBA00022737"/>
    </source>
</evidence>
<feature type="chain" id="PRO_5040867006" evidence="4">
    <location>
        <begin position="25"/>
        <end position="453"/>
    </location>
</feature>
<proteinExistence type="predicted"/>
<dbReference type="PANTHER" id="PTHR45641:SF19">
    <property type="entry name" value="NEPHROCYSTIN-3"/>
    <property type="match status" value="1"/>
</dbReference>
<dbReference type="InterPro" id="IPR019734">
    <property type="entry name" value="TPR_rpt"/>
</dbReference>
<keyword evidence="4" id="KW-0732">Signal</keyword>
<dbReference type="EMBL" id="JAMLDX010000027">
    <property type="protein sequence ID" value="MCP3732989.1"/>
    <property type="molecule type" value="Genomic_DNA"/>
</dbReference>
<protein>
    <submittedName>
        <fullName evidence="5">Tetratricopeptide repeat protein</fullName>
    </submittedName>
</protein>
<evidence type="ECO:0000313" key="6">
    <source>
        <dbReference type="Proteomes" id="UP001139451"/>
    </source>
</evidence>
<dbReference type="PANTHER" id="PTHR45641">
    <property type="entry name" value="TETRATRICOPEPTIDE REPEAT PROTEIN (AFU_ORTHOLOGUE AFUA_6G03870)"/>
    <property type="match status" value="1"/>
</dbReference>
<dbReference type="Gene3D" id="1.25.40.10">
    <property type="entry name" value="Tetratricopeptide repeat domain"/>
    <property type="match status" value="2"/>
</dbReference>
<accession>A0A9X2HPD1</accession>
<evidence type="ECO:0000313" key="5">
    <source>
        <dbReference type="EMBL" id="MCP3732989.1"/>
    </source>
</evidence>
<dbReference type="Pfam" id="PF13424">
    <property type="entry name" value="TPR_12"/>
    <property type="match status" value="2"/>
</dbReference>
<dbReference type="Proteomes" id="UP001139451">
    <property type="component" value="Unassembled WGS sequence"/>
</dbReference>
<comment type="caution">
    <text evidence="5">The sequence shown here is derived from an EMBL/GenBank/DDBJ whole genome shotgun (WGS) entry which is preliminary data.</text>
</comment>
<reference evidence="5" key="1">
    <citation type="submission" date="2022-05" db="EMBL/GenBank/DDBJ databases">
        <title>Sphingomonas sp. strain MG17 Genome sequencing and assembly.</title>
        <authorList>
            <person name="Kim I."/>
        </authorList>
    </citation>
    <scope>NUCLEOTIDE SEQUENCE</scope>
    <source>
        <strain evidence="5">MG17</strain>
    </source>
</reference>
<dbReference type="SUPFAM" id="SSF48452">
    <property type="entry name" value="TPR-like"/>
    <property type="match status" value="1"/>
</dbReference>
<dbReference type="AlphaFoldDB" id="A0A9X2HPD1"/>
<feature type="signal peptide" evidence="4">
    <location>
        <begin position="1"/>
        <end position="24"/>
    </location>
</feature>
<evidence type="ECO:0000256" key="2">
    <source>
        <dbReference type="ARBA" id="ARBA00022803"/>
    </source>
</evidence>
<evidence type="ECO:0000256" key="3">
    <source>
        <dbReference type="PROSITE-ProRule" id="PRU00339"/>
    </source>
</evidence>
<sequence length="453" mass="49834">MGRSHIVALVLAIAGAMLPGGGRAAQAVPATPDAAACLMLPSPPPGCVDALVQAAQAQLTGDPRIDEAYRYAIGERYARKLLQLSMASFGEIHEHTATAYNFVAIFVQKRDPAEAEAAYARAIEIARQAPDNRIRLTIYLRNFGIFLGRLSRLADAEAVLREALAVATVARDVDQQLKARLELGWLLTRMGRTDDAHEILLAGVALAEDKRVLSDVSASIYLALGDNFQSQSRYSDALAYYRQALAMTVKVSGENSRAAADVYVVLGEIAARQGNSAEVRRMQRRVYRIRLKTLGPRHPTIAASRFNMAMTKWRTRGGNPLPELRVALKDIESAYGADSEEALNYALALTHPLHSQGAHVEELAIEAKAVGALEKRLARTDPGMISKWIELALSLRNHERPVEALVYFRRGNGALIERIRDSSRSPALLDEYGRKRGYFRWQVATEWAVANPE</sequence>
<name>A0A9X2HPD1_9SPHN</name>
<evidence type="ECO:0000256" key="4">
    <source>
        <dbReference type="SAM" id="SignalP"/>
    </source>
</evidence>
<dbReference type="PROSITE" id="PS50005">
    <property type="entry name" value="TPR"/>
    <property type="match status" value="1"/>
</dbReference>
<dbReference type="RefSeq" id="WP_254296996.1">
    <property type="nucleotide sequence ID" value="NZ_JAMLDX010000027.1"/>
</dbReference>
<keyword evidence="1" id="KW-0677">Repeat</keyword>
<keyword evidence="6" id="KW-1185">Reference proteome</keyword>
<feature type="repeat" description="TPR" evidence="3">
    <location>
        <begin position="218"/>
        <end position="251"/>
    </location>
</feature>
<gene>
    <name evidence="5" type="ORF">M9978_21470</name>
</gene>
<keyword evidence="2 3" id="KW-0802">TPR repeat</keyword>
<organism evidence="5 6">
    <name type="scientific">Sphingomonas tagetis</name>
    <dbReference type="NCBI Taxonomy" id="2949092"/>
    <lineage>
        <taxon>Bacteria</taxon>
        <taxon>Pseudomonadati</taxon>
        <taxon>Pseudomonadota</taxon>
        <taxon>Alphaproteobacteria</taxon>
        <taxon>Sphingomonadales</taxon>
        <taxon>Sphingomonadaceae</taxon>
        <taxon>Sphingomonas</taxon>
    </lineage>
</organism>
<dbReference type="InterPro" id="IPR011990">
    <property type="entry name" value="TPR-like_helical_dom_sf"/>
</dbReference>
<dbReference type="SMART" id="SM00028">
    <property type="entry name" value="TPR"/>
    <property type="match status" value="4"/>
</dbReference>